<dbReference type="PROSITE" id="PS50948">
    <property type="entry name" value="PAN"/>
    <property type="match status" value="2"/>
</dbReference>
<dbReference type="Gene3D" id="3.50.4.10">
    <property type="entry name" value="Hepatocyte Growth Factor"/>
    <property type="match status" value="1"/>
</dbReference>
<feature type="region of interest" description="Disordered" evidence="1">
    <location>
        <begin position="187"/>
        <end position="215"/>
    </location>
</feature>
<dbReference type="SUPFAM" id="SSF57414">
    <property type="entry name" value="Hairpin loop containing domain-like"/>
    <property type="match status" value="3"/>
</dbReference>
<evidence type="ECO:0000256" key="1">
    <source>
        <dbReference type="SAM" id="MobiDB-lite"/>
    </source>
</evidence>
<keyword evidence="4" id="KW-1185">Reference proteome</keyword>
<name>A0A1I7YBL9_9BILA</name>
<reference evidence="5" key="1">
    <citation type="submission" date="2016-11" db="UniProtKB">
        <authorList>
            <consortium name="WormBaseParasite"/>
        </authorList>
    </citation>
    <scope>IDENTIFICATION</scope>
</reference>
<feature type="compositionally biased region" description="Low complexity" evidence="1">
    <location>
        <begin position="195"/>
        <end position="212"/>
    </location>
</feature>
<feature type="domain" description="Apple" evidence="3">
    <location>
        <begin position="758"/>
        <end position="845"/>
    </location>
</feature>
<protein>
    <submittedName>
        <fullName evidence="5">Apple domain-containing protein</fullName>
    </submittedName>
</protein>
<dbReference type="WBParaSite" id="L893_g14727.t1">
    <property type="protein sequence ID" value="L893_g14727.t1"/>
    <property type="gene ID" value="L893_g14727"/>
</dbReference>
<dbReference type="SMART" id="SM00473">
    <property type="entry name" value="PAN_AP"/>
    <property type="match status" value="3"/>
</dbReference>
<evidence type="ECO:0000313" key="5">
    <source>
        <dbReference type="WBParaSite" id="L893_g14727.t1"/>
    </source>
</evidence>
<keyword evidence="2" id="KW-0732">Signal</keyword>
<dbReference type="AlphaFoldDB" id="A0A1I7YBL9"/>
<feature type="signal peptide" evidence="2">
    <location>
        <begin position="1"/>
        <end position="21"/>
    </location>
</feature>
<evidence type="ECO:0000313" key="4">
    <source>
        <dbReference type="Proteomes" id="UP000095287"/>
    </source>
</evidence>
<evidence type="ECO:0000256" key="2">
    <source>
        <dbReference type="SAM" id="SignalP"/>
    </source>
</evidence>
<sequence length="883" mass="99890">MRGDVLRLLSAVACTLSSIQAVDLKLPTPAHVFRLKDVVESNPILRRLSMFSDEHEFEDITIDSTTSLPQAPHAPIIVYSEKEKAESSERKMTTSRRKSPIPMRNTIRSEHDNFGEHYRKLNETLFMEAIHPSQELPMRTIPQPGQSTQATTVEQFFNDVPTEATTTLEPFTATMPFSYEDLDANWIDENNSNQPSTTTPTPFPTQAPTSPSIDVTRFPTFANQEVERETYAEPESTTPFEVDESIFSTTAVADYHANNTPEIPWTTTTTPPQLPLETTTLKSIVFPAYTMTAEPPTSPETFTTPSYVDEPVVTHQPANKIEEYDNSIEEPIPAGHLTEVQGYVYRFHDGKTYRVNEDHDQKPNTYERVRAMTDYLIPEPTKQRLEKMKTSTVDYRTSTTSSPMGIFNFDNFHIQDDRKPVVIPYGRAPSIFSIPSPLKQPEMMAIEMHHNEVNESEKPKEPMVKRNNNPLKYYPSYMAASEEEDSSEEYYDTDSPSSVLKENWVPTPEPFPAFSDRCFQNKRKAILVNVTPFERRINISPTNCLIFCSEFKTCRSVVYSSEREICDVYNVKNGHAMAKLVELDGYTYLEVRDKELMADCIQGNPSQNAAKIYHPQETIAAINARKDTLETNHVSTDRQEIEVLAADTSSLDGAGGYLCPDGQDTIMMRSTGYRLAFFRGETYKQNVTESDCRFSCLMNLKDNYEPFNCVSTLYDRATSQCTHMQSGAGVKGNSLIEYDKDTVFYEKLCVSNTLADLCDGRVLERIPQHTLLGYIRDVKNATSANHCIEMCRSAALSDGSCRSIIYFYQERQSNCFLSLVSKEVDKELFTGESNTAIDYISLESCLDLDGRTAIKRKPPQEGDYDDTAQLQVDSDEGVLSLGK</sequence>
<dbReference type="InterPro" id="IPR003609">
    <property type="entry name" value="Pan_app"/>
</dbReference>
<organism evidence="4 5">
    <name type="scientific">Steinernema glaseri</name>
    <dbReference type="NCBI Taxonomy" id="37863"/>
    <lineage>
        <taxon>Eukaryota</taxon>
        <taxon>Metazoa</taxon>
        <taxon>Ecdysozoa</taxon>
        <taxon>Nematoda</taxon>
        <taxon>Chromadorea</taxon>
        <taxon>Rhabditida</taxon>
        <taxon>Tylenchina</taxon>
        <taxon>Panagrolaimomorpha</taxon>
        <taxon>Strongyloidoidea</taxon>
        <taxon>Steinernematidae</taxon>
        <taxon>Steinernema</taxon>
    </lineage>
</organism>
<dbReference type="Proteomes" id="UP000095287">
    <property type="component" value="Unplaced"/>
</dbReference>
<evidence type="ECO:0000259" key="3">
    <source>
        <dbReference type="PROSITE" id="PS50948"/>
    </source>
</evidence>
<dbReference type="Pfam" id="PF00024">
    <property type="entry name" value="PAN_1"/>
    <property type="match status" value="1"/>
</dbReference>
<accession>A0A1I7YBL9</accession>
<feature type="chain" id="PRO_5009311923" evidence="2">
    <location>
        <begin position="22"/>
        <end position="883"/>
    </location>
</feature>
<feature type="domain" description="Apple" evidence="3">
    <location>
        <begin position="659"/>
        <end position="749"/>
    </location>
</feature>
<proteinExistence type="predicted"/>